<sequence length="369" mass="38752">MNRRRTWRVAGAAVLAVAVAAAALVVRQEPARLRLTVHFPAAVGIHAGSEVRVLGVEVGEVVAVTPQGRGVRVELRYDPAWPVPADAKALIVPPSVVSDRYVQLTPAYTGGPALPDGAELPVERTSVPIELDEVYRSLDELSTALGPQGANAEGALRDLVRTGAANLRGNGDELHQTLSGLSQAMSTLSAGRDDLFGSVADLQQFTSMLAASDGTVREFDDRLAAVSEQLAAEREDLAAAVRALSRALADVAAFVKDNRAELKANVAALADLTGVLARQQQALTQVLDLAPLALSNLNLAYNPRSGTIDTRDNALGPYDPASFVCSLLVSSVPVAQVPAACTDLAKTLETAKLPLTAELKKLLQAVVKK</sequence>
<organism evidence="4 5">
    <name type="scientific">Catellatospora citrea</name>
    <dbReference type="NCBI Taxonomy" id="53366"/>
    <lineage>
        <taxon>Bacteria</taxon>
        <taxon>Bacillati</taxon>
        <taxon>Actinomycetota</taxon>
        <taxon>Actinomycetes</taxon>
        <taxon>Micromonosporales</taxon>
        <taxon>Micromonosporaceae</taxon>
        <taxon>Catellatospora</taxon>
    </lineage>
</organism>
<feature type="domain" description="Mammalian cell entry C-terminal" evidence="3">
    <location>
        <begin position="113"/>
        <end position="288"/>
    </location>
</feature>
<name>A0A8J3KW15_9ACTN</name>
<evidence type="ECO:0000313" key="5">
    <source>
        <dbReference type="Proteomes" id="UP000659904"/>
    </source>
</evidence>
<evidence type="ECO:0000259" key="2">
    <source>
        <dbReference type="Pfam" id="PF02470"/>
    </source>
</evidence>
<dbReference type="PANTHER" id="PTHR33371">
    <property type="entry name" value="INTERMEMBRANE PHOSPHOLIPID TRANSPORT SYSTEM BINDING PROTEIN MLAD-RELATED"/>
    <property type="match status" value="1"/>
</dbReference>
<dbReference type="EMBL" id="BONH01000065">
    <property type="protein sequence ID" value="GIG02965.1"/>
    <property type="molecule type" value="Genomic_DNA"/>
</dbReference>
<dbReference type="Pfam" id="PF11887">
    <property type="entry name" value="Mce4_CUP1"/>
    <property type="match status" value="1"/>
</dbReference>
<keyword evidence="1" id="KW-0175">Coiled coil</keyword>
<accession>A0A8J3KW15</accession>
<keyword evidence="5" id="KW-1185">Reference proteome</keyword>
<evidence type="ECO:0000313" key="4">
    <source>
        <dbReference type="EMBL" id="GIG02965.1"/>
    </source>
</evidence>
<dbReference type="Proteomes" id="UP000659904">
    <property type="component" value="Unassembled WGS sequence"/>
</dbReference>
<feature type="coiled-coil region" evidence="1">
    <location>
        <begin position="216"/>
        <end position="247"/>
    </location>
</feature>
<dbReference type="PANTHER" id="PTHR33371:SF4">
    <property type="entry name" value="INTERMEMBRANE PHOSPHOLIPID TRANSPORT SYSTEM BINDING PROTEIN MLAD"/>
    <property type="match status" value="1"/>
</dbReference>
<dbReference type="AlphaFoldDB" id="A0A8J3KW15"/>
<gene>
    <name evidence="4" type="ORF">Cci01nite_80580</name>
</gene>
<dbReference type="NCBIfam" id="TIGR00996">
    <property type="entry name" value="Mtu_fam_mce"/>
    <property type="match status" value="1"/>
</dbReference>
<dbReference type="RefSeq" id="WP_120319373.1">
    <property type="nucleotide sequence ID" value="NZ_BONH01000065.1"/>
</dbReference>
<evidence type="ECO:0000256" key="1">
    <source>
        <dbReference type="SAM" id="Coils"/>
    </source>
</evidence>
<dbReference type="Pfam" id="PF02470">
    <property type="entry name" value="MlaD"/>
    <property type="match status" value="1"/>
</dbReference>
<evidence type="ECO:0000259" key="3">
    <source>
        <dbReference type="Pfam" id="PF11887"/>
    </source>
</evidence>
<protein>
    <submittedName>
        <fullName evidence="4">ABC transporter substrate-binding protein</fullName>
    </submittedName>
</protein>
<dbReference type="InterPro" id="IPR005693">
    <property type="entry name" value="Mce"/>
</dbReference>
<dbReference type="InterPro" id="IPR003399">
    <property type="entry name" value="Mce/MlaD"/>
</dbReference>
<feature type="domain" description="Mce/MlaD" evidence="2">
    <location>
        <begin position="34"/>
        <end position="106"/>
    </location>
</feature>
<dbReference type="InterPro" id="IPR052336">
    <property type="entry name" value="MlaD_Phospholipid_Transporter"/>
</dbReference>
<dbReference type="InterPro" id="IPR024516">
    <property type="entry name" value="Mce_C"/>
</dbReference>
<proteinExistence type="predicted"/>
<dbReference type="GO" id="GO:0005576">
    <property type="term" value="C:extracellular region"/>
    <property type="evidence" value="ECO:0007669"/>
    <property type="project" value="TreeGrafter"/>
</dbReference>
<reference evidence="4 5" key="1">
    <citation type="submission" date="2021-01" db="EMBL/GenBank/DDBJ databases">
        <title>Whole genome shotgun sequence of Catellatospora citrea NBRC 14495.</title>
        <authorList>
            <person name="Komaki H."/>
            <person name="Tamura T."/>
        </authorList>
    </citation>
    <scope>NUCLEOTIDE SEQUENCE [LARGE SCALE GENOMIC DNA]</scope>
    <source>
        <strain evidence="4 5">NBRC 14495</strain>
    </source>
</reference>
<comment type="caution">
    <text evidence="4">The sequence shown here is derived from an EMBL/GenBank/DDBJ whole genome shotgun (WGS) entry which is preliminary data.</text>
</comment>